<evidence type="ECO:0000256" key="1">
    <source>
        <dbReference type="ARBA" id="ARBA00010634"/>
    </source>
</evidence>
<dbReference type="Proteomes" id="UP000572953">
    <property type="component" value="Unassembled WGS sequence"/>
</dbReference>
<evidence type="ECO:0000256" key="3">
    <source>
        <dbReference type="SAM" id="SignalP"/>
    </source>
</evidence>
<keyword evidence="2 3" id="KW-0732">Signal</keyword>
<comment type="caution">
    <text evidence="5">The sequence shown here is derived from an EMBL/GenBank/DDBJ whole genome shotgun (WGS) entry which is preliminary data.</text>
</comment>
<reference evidence="5 6" key="1">
    <citation type="submission" date="2018-10" db="EMBL/GenBank/DDBJ databases">
        <title>Iterative Subtractive Binning of Freshwater Chronoseries Metagenomes Recovers Nearly Complete Genomes from over Four Hundred Novel Species.</title>
        <authorList>
            <person name="Rodriguez-R L.M."/>
            <person name="Tsementzi D."/>
            <person name="Luo C."/>
            <person name="Konstantinidis K.T."/>
        </authorList>
    </citation>
    <scope>NUCLEOTIDE SEQUENCE [LARGE SCALE GENOMIC DNA]</scope>
    <source>
        <strain evidence="5">WB7_2B_003</strain>
        <strain evidence="4">WB7_6_001</strain>
    </source>
</reference>
<dbReference type="EMBL" id="RGGN01000184">
    <property type="protein sequence ID" value="NCU63249.1"/>
    <property type="molecule type" value="Genomic_DNA"/>
</dbReference>
<evidence type="ECO:0000313" key="5">
    <source>
        <dbReference type="EMBL" id="NCU63249.1"/>
    </source>
</evidence>
<protein>
    <submittedName>
        <fullName evidence="5">VacJ family lipoprotein</fullName>
    </submittedName>
</protein>
<gene>
    <name evidence="4" type="ORF">EBV32_00805</name>
    <name evidence="5" type="ORF">EBV78_04170</name>
</gene>
<keyword evidence="5" id="KW-0449">Lipoprotein</keyword>
<dbReference type="GO" id="GO:0120010">
    <property type="term" value="P:intermembrane phospholipid transfer"/>
    <property type="evidence" value="ECO:0007669"/>
    <property type="project" value="TreeGrafter"/>
</dbReference>
<dbReference type="PRINTS" id="PR01805">
    <property type="entry name" value="VACJLIPOPROT"/>
</dbReference>
<dbReference type="PANTHER" id="PTHR30035:SF3">
    <property type="entry name" value="INTERMEMBRANE PHOSPHOLIPID TRANSPORT SYSTEM LIPOPROTEIN MLAA"/>
    <property type="match status" value="1"/>
</dbReference>
<feature type="chain" id="PRO_5032683541" evidence="3">
    <location>
        <begin position="22"/>
        <end position="251"/>
    </location>
</feature>
<dbReference type="Proteomes" id="UP000713222">
    <property type="component" value="Unassembled WGS sequence"/>
</dbReference>
<comment type="similarity">
    <text evidence="1">Belongs to the MlaA family.</text>
</comment>
<dbReference type="EMBL" id="RGET01000005">
    <property type="protein sequence ID" value="NBN87623.1"/>
    <property type="molecule type" value="Genomic_DNA"/>
</dbReference>
<evidence type="ECO:0000313" key="4">
    <source>
        <dbReference type="EMBL" id="NBN87623.1"/>
    </source>
</evidence>
<name>A0A845S8K0_9PROT</name>
<proteinExistence type="inferred from homology"/>
<organism evidence="5 6">
    <name type="scientific">Candidatus Fonsibacter lacus</name>
    <dbReference type="NCBI Taxonomy" id="2576439"/>
    <lineage>
        <taxon>Bacteria</taxon>
        <taxon>Pseudomonadati</taxon>
        <taxon>Pseudomonadota</taxon>
        <taxon>Alphaproteobacteria</taxon>
        <taxon>Candidatus Pelagibacterales</taxon>
        <taxon>Candidatus Pelagibacterales incertae sedis</taxon>
        <taxon>Candidatus Fonsibacter</taxon>
    </lineage>
</organism>
<feature type="signal peptide" evidence="3">
    <location>
        <begin position="1"/>
        <end position="21"/>
    </location>
</feature>
<accession>A0A845S8K0</accession>
<dbReference type="GO" id="GO:0016020">
    <property type="term" value="C:membrane"/>
    <property type="evidence" value="ECO:0007669"/>
    <property type="project" value="InterPro"/>
</dbReference>
<evidence type="ECO:0000313" key="6">
    <source>
        <dbReference type="Proteomes" id="UP000572953"/>
    </source>
</evidence>
<dbReference type="InterPro" id="IPR007428">
    <property type="entry name" value="MlaA"/>
</dbReference>
<dbReference type="PANTHER" id="PTHR30035">
    <property type="entry name" value="LIPOPROTEIN VACJ-RELATED"/>
    <property type="match status" value="1"/>
</dbReference>
<dbReference type="AlphaFoldDB" id="A0A845S8K0"/>
<evidence type="ECO:0000256" key="2">
    <source>
        <dbReference type="ARBA" id="ARBA00022729"/>
    </source>
</evidence>
<sequence>MKKILLVIAFLTVLNSKPVYSVELPDCNENINRAIFSFNMTVDKYFFKPIAEVYNVLPVEIRSGINNALLNIDSTLTVPNQILQGNFGEAVISISRFAINSTVGILGLFDPATALGIEKTNREDFGQTLAVWGVDHGCYAVVPFLGPSSPRDAAGRILGIYGDYFYMVTAGDRTAFGENLGDTVYWSTKGTEIINFRSQNIKSAENLEKNSLDLYSAYKSLYLQRRENLVKNVKRSESQYGASDDEWKKIR</sequence>
<dbReference type="Pfam" id="PF04333">
    <property type="entry name" value="MlaA"/>
    <property type="match status" value="1"/>
</dbReference>